<dbReference type="InterPro" id="IPR003151">
    <property type="entry name" value="PIK-rel_kinase_FAT"/>
</dbReference>
<feature type="domain" description="PI3K/PI4K catalytic" evidence="18">
    <location>
        <begin position="3793"/>
        <end position="4134"/>
    </location>
</feature>
<feature type="compositionally biased region" description="Low complexity" evidence="17">
    <location>
        <begin position="2663"/>
        <end position="2675"/>
    </location>
</feature>
<dbReference type="EC" id="2.7.11.1" evidence="3"/>
<dbReference type="PROSITE" id="PS51189">
    <property type="entry name" value="FAT"/>
    <property type="match status" value="1"/>
</dbReference>
<accession>A0A914B149</accession>
<dbReference type="Pfam" id="PF00454">
    <property type="entry name" value="PI3_PI4_kinase"/>
    <property type="match status" value="1"/>
</dbReference>
<keyword evidence="16" id="KW-0539">Nucleus</keyword>
<keyword evidence="5" id="KW-0690">Ribosome biogenesis</keyword>
<dbReference type="InterPro" id="IPR045581">
    <property type="entry name" value="DNAPKcs_CC5"/>
</dbReference>
<feature type="region of interest" description="Disordered" evidence="17">
    <location>
        <begin position="2744"/>
        <end position="2785"/>
    </location>
</feature>
<evidence type="ECO:0000259" key="19">
    <source>
        <dbReference type="PROSITE" id="PS51189"/>
    </source>
</evidence>
<keyword evidence="14" id="KW-0067">ATP-binding</keyword>
<dbReference type="Pfam" id="PF20502">
    <property type="entry name" value="DNAPKcs_CC1-2"/>
    <property type="match status" value="1"/>
</dbReference>
<evidence type="ECO:0000313" key="21">
    <source>
        <dbReference type="EnsemblMetazoa" id="XP_038069633.1"/>
    </source>
</evidence>
<dbReference type="OrthoDB" id="431717at2759"/>
<evidence type="ECO:0000256" key="16">
    <source>
        <dbReference type="ARBA" id="ARBA00023242"/>
    </source>
</evidence>
<feature type="compositionally biased region" description="Basic and acidic residues" evidence="17">
    <location>
        <begin position="2753"/>
        <end position="2764"/>
    </location>
</feature>
<dbReference type="RefSeq" id="XP_038069633.1">
    <property type="nucleotide sequence ID" value="XM_038213705.1"/>
</dbReference>
<feature type="region of interest" description="Disordered" evidence="17">
    <location>
        <begin position="4089"/>
        <end position="4116"/>
    </location>
</feature>
<dbReference type="PANTHER" id="PTHR11139">
    <property type="entry name" value="ATAXIA TELANGIECTASIA MUTATED ATM -RELATED"/>
    <property type="match status" value="1"/>
</dbReference>
<evidence type="ECO:0000259" key="20">
    <source>
        <dbReference type="PROSITE" id="PS51190"/>
    </source>
</evidence>
<dbReference type="SMART" id="SM01344">
    <property type="entry name" value="NUC194"/>
    <property type="match status" value="1"/>
</dbReference>
<dbReference type="OMA" id="PSPMCRE"/>
<dbReference type="GeneID" id="119738756"/>
<evidence type="ECO:0000256" key="1">
    <source>
        <dbReference type="ARBA" id="ARBA00004604"/>
    </source>
</evidence>
<dbReference type="SMART" id="SM01343">
    <property type="entry name" value="FATC"/>
    <property type="match status" value="1"/>
</dbReference>
<dbReference type="Proteomes" id="UP000887568">
    <property type="component" value="Unplaced"/>
</dbReference>
<dbReference type="GO" id="GO:0005524">
    <property type="term" value="F:ATP binding"/>
    <property type="evidence" value="ECO:0007669"/>
    <property type="project" value="UniProtKB-KW"/>
</dbReference>
<dbReference type="InterPro" id="IPR012582">
    <property type="entry name" value="DNAPKcs_CC3"/>
</dbReference>
<dbReference type="InterPro" id="IPR014009">
    <property type="entry name" value="PIK_FAT"/>
</dbReference>
<evidence type="ECO:0000256" key="10">
    <source>
        <dbReference type="ARBA" id="ARBA00022741"/>
    </source>
</evidence>
<proteinExistence type="inferred from homology"/>
<organism evidence="21 22">
    <name type="scientific">Patiria miniata</name>
    <name type="common">Bat star</name>
    <name type="synonym">Asterina miniata</name>
    <dbReference type="NCBI Taxonomy" id="46514"/>
    <lineage>
        <taxon>Eukaryota</taxon>
        <taxon>Metazoa</taxon>
        <taxon>Echinodermata</taxon>
        <taxon>Eleutherozoa</taxon>
        <taxon>Asterozoa</taxon>
        <taxon>Asteroidea</taxon>
        <taxon>Valvatacea</taxon>
        <taxon>Valvatida</taxon>
        <taxon>Asterinidae</taxon>
        <taxon>Patiria</taxon>
    </lineage>
</organism>
<evidence type="ECO:0000256" key="8">
    <source>
        <dbReference type="ARBA" id="ARBA00022679"/>
    </source>
</evidence>
<keyword evidence="9" id="KW-0677">Repeat</keyword>
<reference evidence="21" key="1">
    <citation type="submission" date="2022-11" db="UniProtKB">
        <authorList>
            <consortium name="EnsemblMetazoa"/>
        </authorList>
    </citation>
    <scope>IDENTIFICATION</scope>
</reference>
<dbReference type="GO" id="GO:0008630">
    <property type="term" value="P:intrinsic apoptotic signaling pathway in response to DNA damage"/>
    <property type="evidence" value="ECO:0007669"/>
    <property type="project" value="TreeGrafter"/>
</dbReference>
<feature type="compositionally biased region" description="Basic and acidic residues" evidence="17">
    <location>
        <begin position="2773"/>
        <end position="2785"/>
    </location>
</feature>
<evidence type="ECO:0000256" key="13">
    <source>
        <dbReference type="ARBA" id="ARBA00022803"/>
    </source>
</evidence>
<keyword evidence="6" id="KW-0723">Serine/threonine-protein kinase</keyword>
<dbReference type="PROSITE" id="PS51190">
    <property type="entry name" value="FATC"/>
    <property type="match status" value="1"/>
</dbReference>
<dbReference type="SUPFAM" id="SSF56112">
    <property type="entry name" value="Protein kinase-like (PK-like)"/>
    <property type="match status" value="1"/>
</dbReference>
<dbReference type="Pfam" id="PF02259">
    <property type="entry name" value="FAT"/>
    <property type="match status" value="1"/>
</dbReference>
<dbReference type="FunFam" id="1.10.1070.11:FF:000018">
    <property type="entry name" value="DNA-dependent protein kinase catalytic subunit"/>
    <property type="match status" value="1"/>
</dbReference>
<dbReference type="GO" id="GO:0005730">
    <property type="term" value="C:nucleolus"/>
    <property type="evidence" value="ECO:0007669"/>
    <property type="project" value="UniProtKB-SubCell"/>
</dbReference>
<keyword evidence="22" id="KW-1185">Reference proteome</keyword>
<dbReference type="GO" id="GO:0004677">
    <property type="term" value="F:DNA-dependent protein kinase activity"/>
    <property type="evidence" value="ECO:0007669"/>
    <property type="project" value="InterPro"/>
</dbReference>
<evidence type="ECO:0000256" key="3">
    <source>
        <dbReference type="ARBA" id="ARBA00012513"/>
    </source>
</evidence>
<dbReference type="SUPFAM" id="SSF48371">
    <property type="entry name" value="ARM repeat"/>
    <property type="match status" value="2"/>
</dbReference>
<dbReference type="InterPro" id="IPR036940">
    <property type="entry name" value="PI3/4_kinase_cat_sf"/>
</dbReference>
<dbReference type="GO" id="GO:0000723">
    <property type="term" value="P:telomere maintenance"/>
    <property type="evidence" value="ECO:0007669"/>
    <property type="project" value="TreeGrafter"/>
</dbReference>
<keyword evidence="7" id="KW-0597">Phosphoprotein</keyword>
<dbReference type="InterPro" id="IPR018936">
    <property type="entry name" value="PI3/4_kinase_CS"/>
</dbReference>
<dbReference type="InterPro" id="IPR003152">
    <property type="entry name" value="FATC_dom"/>
</dbReference>
<dbReference type="InterPro" id="IPR046804">
    <property type="entry name" value="DNA-PKcs_N"/>
</dbReference>
<evidence type="ECO:0000256" key="4">
    <source>
        <dbReference type="ARBA" id="ARBA00018077"/>
    </source>
</evidence>
<evidence type="ECO:0000256" key="9">
    <source>
        <dbReference type="ARBA" id="ARBA00022737"/>
    </source>
</evidence>
<dbReference type="InterPro" id="IPR050517">
    <property type="entry name" value="DDR_Repair_Kinase"/>
</dbReference>
<evidence type="ECO:0000313" key="22">
    <source>
        <dbReference type="Proteomes" id="UP000887568"/>
    </source>
</evidence>
<dbReference type="PROSITE" id="PS50290">
    <property type="entry name" value="PI3_4_KINASE_3"/>
    <property type="match status" value="1"/>
</dbReference>
<dbReference type="GO" id="GO:0042254">
    <property type="term" value="P:ribosome biogenesis"/>
    <property type="evidence" value="ECO:0007669"/>
    <property type="project" value="UniProtKB-KW"/>
</dbReference>
<evidence type="ECO:0000256" key="14">
    <source>
        <dbReference type="ARBA" id="ARBA00022840"/>
    </source>
</evidence>
<dbReference type="EnsemblMetazoa" id="XM_038213705.1">
    <property type="protein sequence ID" value="XP_038069633.1"/>
    <property type="gene ID" value="LOC119738756"/>
</dbReference>
<keyword evidence="12" id="KW-0418">Kinase</keyword>
<keyword evidence="8" id="KW-0808">Transferase</keyword>
<evidence type="ECO:0000256" key="7">
    <source>
        <dbReference type="ARBA" id="ARBA00022553"/>
    </source>
</evidence>
<keyword evidence="15" id="KW-0234">DNA repair</keyword>
<dbReference type="CDD" id="cd05172">
    <property type="entry name" value="PIKKc_DNA-PK"/>
    <property type="match status" value="1"/>
</dbReference>
<dbReference type="InterPro" id="IPR037706">
    <property type="entry name" value="DNA-PK_dom"/>
</dbReference>
<evidence type="ECO:0000259" key="18">
    <source>
        <dbReference type="PROSITE" id="PS50290"/>
    </source>
</evidence>
<evidence type="ECO:0000256" key="5">
    <source>
        <dbReference type="ARBA" id="ARBA00022517"/>
    </source>
</evidence>
<comment type="subcellular location">
    <subcellularLocation>
        <location evidence="1">Nucleus</location>
        <location evidence="1">Nucleolus</location>
    </subcellularLocation>
</comment>
<keyword evidence="13" id="KW-0802">TPR repeat</keyword>
<evidence type="ECO:0000256" key="6">
    <source>
        <dbReference type="ARBA" id="ARBA00022527"/>
    </source>
</evidence>
<sequence>MAAADLPGKLSELNGLISAQSSPHSAEKAQDLVVDLGHLCLRQLSENELAYSCSELFNKDNGILVFLNKAIPRDEFKGSKEQLLEFLHAFLLKAGSRLLARTVEIKKICISAFMRDKSAKVKTKTFPVLIELLQRFASAQMEADLDIPRMIEQYFEQLMQPSKLTQTVKQGIYGLLGVLAEVYPVLMSGYSERLLNVYIATLNQQMTSKTRKPELTVIAGCLTGLGHYLVNFTQSVEEGAKHSKDIYRFARMAIDPNVDHTRYELNKAGLNIFAKHSAQFSQYLYNDHRDLHEAFNKWSSHSNPQVKSVGFAAQEAFLQQIAEMLVERAAKREPSDQTVFRFFVTRFRGIIDNPQSDARALSSAIRGYGYFAAPCKLFMTDDDVKFMFTEMIQRSEQLYLQQGEVSDDKLNQLPNFLEALASIIRQLDMLSDTFLAALERLIVVQVSSYPRVPQKYQFLCHRAVLLVLIALAPKGATLKNFLSRVVYQALVQTCSHPVMLDGSPPQGSLDSTNDNQDIEADMLADARHISYNDYVKLWASLLDSPYMKEIQAMGMNYADRRKIHIILYDELISSILKILGKLDLSSVKETTQAQDQAAVDTDSTEDASSDPVHGLHATKPKDFQIFINLVDFCRDLLPANQPTLFKQWVYRFGHEVILLSSRLPLVSGFYKLLTVCMSICSKIQYFKAIKSSDASSQEDSMEVDLPSSSHRSSRVSASDCSACFTLFAKFSKEVLVRLKQYKDDLLASCLLLVLSLPHEIVKDEVAQLVPALQMTFRIGLSYLPLAETGLEALEGWMRHLPSGSLRPHLKEILPLLDGYLRGTVTQGADVAEVVKTVTMATASSSARPGKRKLPFKLVRDAGSTGQTQDSPLRSVQLRIMQLLGSLGGQTNACLLETSTEEVAKVAVAWDTKPRLQFAVPFYDMKPNIELDQFLPRVVELALTSGDRQTKVAACESLHTLVLYMLGKGTQQPEQRQAKSPMQHLYRRVFPALLRLACDVELVARQLFEPLVMQLIHWFTGNKKYESEETSALLNAMLDGVIHPTDTSLRDFSARCLKEFLRWSIKQTSKKQQEKSPINTKSLLKRLYSMALHPSSFKRLGAALTFNHIYTVFREEDSLIDQFICEILVIFVNSLALAHHDDKSLGTQLQGVAVLNHLERIIRVKADMLNKDSKIRRSPREFPVDVCPNLSMLVIWLLRQCGRAQTECRHQCMMLIYKMTSLLPGRNTPQTWMQNTLKEKGPDYFVSRFEGGGVKATHRSGISKYPTLSAMGQAFTVKLACTWFEHLLAALDCYTWIFGEKLLSPSAVFTASARRPSVLFQALHYFLSSLSLLDITGAARSLGKGRAKTSTSHHVFTPRESEDYSQGKCTVIVRLWDFLTVVLGNYAGEAIKVMPKSVWQDSLFDLLVACVLQPTLVGFNMADVEIMNNLPKTTGQLLSLMSTRLPANLKNDLSKAVTKSVTKTSRHDLAKLLPSMFSGEDDVAPDHGQLSHLVKGYEQLHQANLLSAATAAQGRGCSFPVQLFTCVFDSLTASDEGGRLVPANLTPVSVELAGRLLELAFQLGIEPKMLVSCILDKTSLSSGNGSIFKGVVFYSTFKTLLNGAMALQAQKTIPLLVREGGKDLTLMSSVLNGLLDYLTTSREIRKKHGMSVHSAILTQWGALTVGLKKGCSPDLQSFALLLLRKLLQIDAKFVSDTTHPAFKSVLEAYAFMLTDTSTSLTFKAQVMEILFFFTAMPDAELAKLRSALDRLVADNFPLNSSEFRVGSPKYNDYVGALNKILTAMVLSGNLMLLELIISVMCRDERHACEDEIQESLAAFIKRLPEDKQTAAFDVAYRVFRQENSFSKEIRRAAIERVCIPLMRLAGVKSLVSFFKEHIKEVAGIIDAKTVKVPEPAFQSQLVSKMCCFQLVDLMYSRLTKEDLFSMESVINKAYTNNDVKTGKEMTQAFTKASHAAKSEDIRGETNALELRRQCHCAAYNTLIAVISCTQTDIKFYNAFLFSENTAKGQFLLDNITDVTKDYTFEIEMNAPMERKKRFVSIRNQVRDTAGTSSQQSDSGIGTSGYTGAGRYLSSQYLANSSLSEDIQQFDFSGGVQQFSASVDREQSLSQKSSLPRIRKRYSDEETPTVVVQGEYIEMESDALNQHECMASLTAVLKHMQTNKITPEIPEGTKASEMPGWMANLQKKLTSQSTHVNIKLFIARLIINNNEVFQPYAKFWLSGLIQLLITGNSGGEGIHYMVVDIVVVLLGWATVAIPEDKRLANKLLEFLMHFSHHSNRQVLRNNLEMIKTLVECWREIIAVPTSVIYRSLANRGPDMKDSSTGIQLLGLVLANGLHPINKDSDVDEDRFYAALSSNLKNRYKMVHAAAAEVIGMAMKQKAEVDKVTDGFLHSTVSSELSQISAAKPDVFVTCMHRLHLHYPEFADSFINKLLFMLPSLYGQPKTLCMEVIVSRVNTIPNVFLEMKSKGIVELLTHRDEGTQLVSLKLVNAMLPNLKPSEILYLLPPVRAVFNLPSPACREVMYDILMWIYDNFRSRDEESRAEDGADDILSMAKDTLLQGLSDEEATHRLRVSNFWSHETRLPTSTLERLVAMLECMYSAGTEHQYLSYATSLLLEMTSKSPDYKREIFEHPLSECKFQEMPIDHSWKQRHLAISTPMFVETQSSQGGSPSQSPSDASLSRGEIRATQEGHQFIATQDLDVVASRKNAYNWLTGSQDTFADYSSSSASDQSSLLFTLGVSKKTGRGRRAANKKATDAGFGKEKLQGNQQRGTDATDSKQGGEEKEISRLKRRFLKDHSTNQAYFARRAMERKQMKEKILDEQRERRFSTVTMYRRYRAGDLPDIQIKYSDLIAPLQALAQRDATLARLLFSSLFRGIFSEIEEVKTEREAEATKADINRHLNTMLSTSTQYFPPFISCIQEIGYYHSNLLTLDPSSVSTASLMSQQMHIGIRLLEENLIQKTWQEEKSSKRAKHVSKKQSPEISTWIELARLYKALDDFDAVQGVFSSRIGTHEITKTALEAEARGDYSAALKLYNQAFDMDWDEGSVSQVEEDLWDESRLNCCNQLTQWTDLQHYSTVNVDDNTPPNLSKMWSDTFYQEQYLPHMMRSMLKQLMDGGEDETLLQFIDESMSDPDKRVFLEARFSEELSCLYTIQEDYDRAMFYLANCRQSFLQDWSGLGPLMTSSRTAKLQCIQRLTETQDFLKLAAKQDLQGASGCQKSLALLDRWTSCRLDAKKDPVSIWDDVVSNRFLFMDKLAGRFIRSDSQQSGGEEEATFEKRIAEERLWLGLKMADSACQQGNFSVAQKHLKATHGSLSSHEDLRPQWTHSYVQMNQLKILTLEPKDQVMTLLTTFDPLAKLSSTPALTGDYSLARHHHTLTSKSYDLVAIAIQKGGGDVLSAVRNAGKLDKLLALVSKNATRPEQICSSLYLKVHSELKHAVSLADKDETITPHSEKSVTEAYMALVSFCDKMLRLKDSEEVPAAYLPATDTYSQTVVRYTLKAMHYSSQEAMQRFPRLLQLVEACPDAMQLMIQEVSDVPCWMFIGWISQMVALLDKPEGPAVHGILTDIANEYPQALCYPFKISSESFNFEESAIGRKNAAAAKKIGGILETVPLVENFIAALEQLNNPEFVFKDWADDVMKPLLNVAKRDKTKIRRACQEIYNNLIDHRGSRATGDGGSGSSQDSSSSLSIGFGNFRRRFAQDWQKKFEATFGKDGSKVMDMPWKTFWGHYNKLYSEMNAKRRDPPGNLKEYSTWFSDFQQLSYDRELEIPGQYGGKTKPLPEYHVKIAGFDEQVKVLSSMRKPKRLVIRGNDEHDYSFLVKGGEDLRLDQRVEQLFRIMNGILEQDATCSQRGLRLVTYEVIPMTPRLGMIEWAQNTTTLKDFLHVAMTDQEVNAYNTRHGPRYHHTEWVDKYAKGNQANHGVRYGAVYRHASYTDTVKSFRTWEALVPWDLMRRAFIQMSASPEAFLTLRAHFARSHAVICICQYILGIGDRHLSNFLLSLKTGGMIGIDFGHAFGSATQFLPVPELMPFRLTRQIINLMLPFKKEGILQSSMVHTLRALRQNHELLINTMDVFIKEPSLDWKTNASKQAKAQKDAGRSMEGQSDPEGSSLDEAWYPREKVSYAQKKLEGANPADITKRELTLGHSRNPALSSIKEVLKGDRQHNIRASSAVSGLNVETQVECLIDQATDPNILGRVYAGWEAWM</sequence>
<dbReference type="InterPro" id="IPR016024">
    <property type="entry name" value="ARM-type_fold"/>
</dbReference>
<evidence type="ECO:0000256" key="17">
    <source>
        <dbReference type="SAM" id="MobiDB-lite"/>
    </source>
</evidence>
<evidence type="ECO:0000256" key="11">
    <source>
        <dbReference type="ARBA" id="ARBA00022763"/>
    </source>
</evidence>
<dbReference type="SMART" id="SM00146">
    <property type="entry name" value="PI3Kc"/>
    <property type="match status" value="1"/>
</dbReference>
<dbReference type="PROSITE" id="PS00916">
    <property type="entry name" value="PI3_4_KINASE_2"/>
    <property type="match status" value="1"/>
</dbReference>
<feature type="domain" description="FAT" evidence="19">
    <location>
        <begin position="2936"/>
        <end position="3588"/>
    </location>
</feature>
<dbReference type="GO" id="GO:0006303">
    <property type="term" value="P:double-strand break repair via nonhomologous end joining"/>
    <property type="evidence" value="ECO:0007669"/>
    <property type="project" value="InterPro"/>
</dbReference>
<dbReference type="InterPro" id="IPR000403">
    <property type="entry name" value="PI3/4_kinase_cat_dom"/>
</dbReference>
<dbReference type="Gene3D" id="1.10.1070.11">
    <property type="entry name" value="Phosphatidylinositol 3-/4-kinase, catalytic domain"/>
    <property type="match status" value="1"/>
</dbReference>
<dbReference type="PANTHER" id="PTHR11139:SF68">
    <property type="entry name" value="DNA-DEPENDENT PROTEIN KINASE CATALYTIC SUBUNIT"/>
    <property type="match status" value="1"/>
</dbReference>
<protein>
    <recommendedName>
        <fullName evidence="4">DNA-dependent protein kinase catalytic subunit</fullName>
        <ecNumber evidence="3">2.7.11.1</ecNumber>
    </recommendedName>
</protein>
<comment type="similarity">
    <text evidence="2">Belongs to the PI3/PI4-kinase family.</text>
</comment>
<dbReference type="Pfam" id="PF19704">
    <property type="entry name" value="DNAPKcs_CC5"/>
    <property type="match status" value="1"/>
</dbReference>
<evidence type="ECO:0000256" key="12">
    <source>
        <dbReference type="ARBA" id="ARBA00022777"/>
    </source>
</evidence>
<dbReference type="FunFam" id="3.30.1010.10:FF:000013">
    <property type="entry name" value="Protein kinase, DNA-activated, catalytic subunit"/>
    <property type="match status" value="1"/>
</dbReference>
<name>A0A914B149_PATMI</name>
<dbReference type="Pfam" id="PF20500">
    <property type="entry name" value="DNA-PKcs_N"/>
    <property type="match status" value="1"/>
</dbReference>
<dbReference type="Pfam" id="PF08163">
    <property type="entry name" value="DNAPKcs_CC3"/>
    <property type="match status" value="1"/>
</dbReference>
<dbReference type="Gene3D" id="3.30.1010.10">
    <property type="entry name" value="Phosphatidylinositol 3-kinase Catalytic Subunit, Chain A, domain 4"/>
    <property type="match status" value="1"/>
</dbReference>
<feature type="domain" description="FATC" evidence="20">
    <location>
        <begin position="4177"/>
        <end position="4209"/>
    </location>
</feature>
<feature type="region of interest" description="Disordered" evidence="17">
    <location>
        <begin position="594"/>
        <end position="615"/>
    </location>
</feature>
<evidence type="ECO:0000256" key="2">
    <source>
        <dbReference type="ARBA" id="ARBA00011031"/>
    </source>
</evidence>
<feature type="region of interest" description="Disordered" evidence="17">
    <location>
        <begin position="2660"/>
        <end position="2682"/>
    </location>
</feature>
<dbReference type="InterPro" id="IPR011009">
    <property type="entry name" value="Kinase-like_dom_sf"/>
</dbReference>
<keyword evidence="10" id="KW-0547">Nucleotide-binding</keyword>
<feature type="region of interest" description="Disordered" evidence="17">
    <location>
        <begin position="2101"/>
        <end position="2121"/>
    </location>
</feature>
<dbReference type="Pfam" id="PF02260">
    <property type="entry name" value="FATC"/>
    <property type="match status" value="1"/>
</dbReference>
<keyword evidence="11" id="KW-0227">DNA damage</keyword>
<dbReference type="InterPro" id="IPR046803">
    <property type="entry name" value="DNAPKcs_CC1-2"/>
</dbReference>
<evidence type="ECO:0000256" key="15">
    <source>
        <dbReference type="ARBA" id="ARBA00023204"/>
    </source>
</evidence>